<keyword evidence="3" id="KW-1185">Reference proteome</keyword>
<dbReference type="EMBL" id="CADEPM010000001">
    <property type="protein sequence ID" value="CAB3396763.1"/>
    <property type="molecule type" value="Genomic_DNA"/>
</dbReference>
<keyword evidence="1" id="KW-0732">Signal</keyword>
<evidence type="ECO:0000313" key="3">
    <source>
        <dbReference type="Proteomes" id="UP000494206"/>
    </source>
</evidence>
<evidence type="ECO:0000256" key="1">
    <source>
        <dbReference type="SAM" id="SignalP"/>
    </source>
</evidence>
<gene>
    <name evidence="2" type="ORF">CBOVIS_LOCUS275</name>
</gene>
<reference evidence="2 3" key="1">
    <citation type="submission" date="2020-04" db="EMBL/GenBank/DDBJ databases">
        <authorList>
            <person name="Laetsch R D."/>
            <person name="Stevens L."/>
            <person name="Kumar S."/>
            <person name="Blaxter L. M."/>
        </authorList>
    </citation>
    <scope>NUCLEOTIDE SEQUENCE [LARGE SCALE GENOMIC DNA]</scope>
</reference>
<feature type="signal peptide" evidence="1">
    <location>
        <begin position="1"/>
        <end position="16"/>
    </location>
</feature>
<evidence type="ECO:0008006" key="4">
    <source>
        <dbReference type="Google" id="ProtNLM"/>
    </source>
</evidence>
<protein>
    <recommendedName>
        <fullName evidence="4">WAP domain-containing protein</fullName>
    </recommendedName>
</protein>
<feature type="chain" id="PRO_5035785785" description="WAP domain-containing protein" evidence="1">
    <location>
        <begin position="17"/>
        <end position="164"/>
    </location>
</feature>
<accession>A0A8S1DZG3</accession>
<organism evidence="2 3">
    <name type="scientific">Caenorhabditis bovis</name>
    <dbReference type="NCBI Taxonomy" id="2654633"/>
    <lineage>
        <taxon>Eukaryota</taxon>
        <taxon>Metazoa</taxon>
        <taxon>Ecdysozoa</taxon>
        <taxon>Nematoda</taxon>
        <taxon>Chromadorea</taxon>
        <taxon>Rhabditida</taxon>
        <taxon>Rhabditina</taxon>
        <taxon>Rhabditomorpha</taxon>
        <taxon>Rhabditoidea</taxon>
        <taxon>Rhabditidae</taxon>
        <taxon>Peloderinae</taxon>
        <taxon>Caenorhabditis</taxon>
    </lineage>
</organism>
<comment type="caution">
    <text evidence="2">The sequence shown here is derived from an EMBL/GenBank/DDBJ whole genome shotgun (WGS) entry which is preliminary data.</text>
</comment>
<dbReference type="Proteomes" id="UP000494206">
    <property type="component" value="Unassembled WGS sequence"/>
</dbReference>
<dbReference type="AlphaFoldDB" id="A0A8S1DZG3"/>
<sequence>MLFLLIFVILTSNIHSDSVNRLERLRKISEYERELANNMTKEWMPSCKLKFFASTCQDALPRFCESGRICKDVQKQSCCFPMPHECPTPAQIGIESAFPNKLVPNSEGLLEWQASMLRYRILNEKTKSYRWVQYNWLLYDHWITLLFEINGGWMKGVTSKGQVD</sequence>
<proteinExistence type="predicted"/>
<evidence type="ECO:0000313" key="2">
    <source>
        <dbReference type="EMBL" id="CAB3396763.1"/>
    </source>
</evidence>
<name>A0A8S1DZG3_9PELO</name>